<gene>
    <name evidence="1" type="ORF">Acor_26260</name>
</gene>
<accession>A0A5M3VXV5</accession>
<keyword evidence="2" id="KW-1185">Reference proteome</keyword>
<dbReference type="AlphaFoldDB" id="A0A5M3VXV5"/>
<protein>
    <submittedName>
        <fullName evidence="1">Uncharacterized protein</fullName>
    </submittedName>
</protein>
<comment type="caution">
    <text evidence="1">The sequence shown here is derived from an EMBL/GenBank/DDBJ whole genome shotgun (WGS) entry which is preliminary data.</text>
</comment>
<organism evidence="1 2">
    <name type="scientific">Acrocarpospora corrugata</name>
    <dbReference type="NCBI Taxonomy" id="35763"/>
    <lineage>
        <taxon>Bacteria</taxon>
        <taxon>Bacillati</taxon>
        <taxon>Actinomycetota</taxon>
        <taxon>Actinomycetes</taxon>
        <taxon>Streptosporangiales</taxon>
        <taxon>Streptosporangiaceae</taxon>
        <taxon>Acrocarpospora</taxon>
    </lineage>
</organism>
<sequence>MDELRRLSDGRNATANDQLIKLASEQEDLDELRRLADKGSATAAEVLMELTAD</sequence>
<evidence type="ECO:0000313" key="2">
    <source>
        <dbReference type="Proteomes" id="UP000334990"/>
    </source>
</evidence>
<dbReference type="EMBL" id="BLAD01000045">
    <property type="protein sequence ID" value="GES00562.1"/>
    <property type="molecule type" value="Genomic_DNA"/>
</dbReference>
<dbReference type="Proteomes" id="UP000334990">
    <property type="component" value="Unassembled WGS sequence"/>
</dbReference>
<dbReference type="RefSeq" id="WP_218034258.1">
    <property type="nucleotide sequence ID" value="NZ_BAAABN010000014.1"/>
</dbReference>
<name>A0A5M3VXV5_9ACTN</name>
<proteinExistence type="predicted"/>
<evidence type="ECO:0000313" key="1">
    <source>
        <dbReference type="EMBL" id="GES00562.1"/>
    </source>
</evidence>
<reference evidence="1 2" key="1">
    <citation type="submission" date="2019-10" db="EMBL/GenBank/DDBJ databases">
        <title>Whole genome shotgun sequence of Acrocarpospora corrugata NBRC 13972.</title>
        <authorList>
            <person name="Ichikawa N."/>
            <person name="Kimura A."/>
            <person name="Kitahashi Y."/>
            <person name="Komaki H."/>
            <person name="Oguchi A."/>
        </authorList>
    </citation>
    <scope>NUCLEOTIDE SEQUENCE [LARGE SCALE GENOMIC DNA]</scope>
    <source>
        <strain evidence="1 2">NBRC 13972</strain>
    </source>
</reference>